<dbReference type="AlphaFoldDB" id="A0A7L9SQE5"/>
<dbReference type="Proteomes" id="UP000593943">
    <property type="component" value="Chromosome"/>
</dbReference>
<name>A0A7L9SQE5_9BIFI</name>
<dbReference type="InterPro" id="IPR030395">
    <property type="entry name" value="GP_PDE_dom"/>
</dbReference>
<evidence type="ECO:0000313" key="3">
    <source>
        <dbReference type="Proteomes" id="UP000593943"/>
    </source>
</evidence>
<dbReference type="GO" id="GO:0008081">
    <property type="term" value="F:phosphoric diester hydrolase activity"/>
    <property type="evidence" value="ECO:0007669"/>
    <property type="project" value="InterPro"/>
</dbReference>
<sequence>MEGNEMSKFLRNVLVGGAVATGAAAWALAPRAFGDKRRNYVPAVPDVWYAHRGLHDAGSGLTAQYAVGSGDYVALARRMAMKAGYATPNETGPIAPENSLASFAAACEAGYGIELDVQLTLDGQVVVVHDEDLLRVAGDPRRIEDLTYDELTRIPLFPGAKPGDAVAKPLPGAEQRPPLVTTPSAAPDGYYQHVPLFADVLKVVAGRVPLVVEYKFDCDARWDERCDLLMERGDALLQGYEGAYVVESFHPQAMRWYKEHRPEVCRGQLAEAASMGGSGASAWAAGLLAFDWLSRPDFVAYDWRGGNTPQVRAARSMGATTVSWTVRSQDEVAECDAWFDRHIFESFVPSARQ</sequence>
<proteinExistence type="predicted"/>
<feature type="domain" description="GP-PDE" evidence="1">
    <location>
        <begin position="83"/>
        <end position="353"/>
    </location>
</feature>
<dbReference type="PANTHER" id="PTHR46211">
    <property type="entry name" value="GLYCEROPHOSPHORYL DIESTER PHOSPHODIESTERASE"/>
    <property type="match status" value="1"/>
</dbReference>
<protein>
    <submittedName>
        <fullName evidence="2">Glycerophosphodiester phosphodiesterase</fullName>
    </submittedName>
</protein>
<dbReference type="PANTHER" id="PTHR46211:SF14">
    <property type="entry name" value="GLYCEROPHOSPHODIESTER PHOSPHODIESTERASE"/>
    <property type="match status" value="1"/>
</dbReference>
<reference evidence="2 3" key="1">
    <citation type="submission" date="2020-10" db="EMBL/GenBank/DDBJ databases">
        <title>Genome sequencing of Bifidobacterium eulemuris_DSMZ_100216.</title>
        <authorList>
            <person name="Kim J."/>
        </authorList>
    </citation>
    <scope>NUCLEOTIDE SEQUENCE [LARGE SCALE GENOMIC DNA]</scope>
    <source>
        <strain evidence="2 3">DSM 100216</strain>
    </source>
</reference>
<dbReference type="InterPro" id="IPR017946">
    <property type="entry name" value="PLC-like_Pdiesterase_TIM-brl"/>
</dbReference>
<dbReference type="Pfam" id="PF03009">
    <property type="entry name" value="GDPD"/>
    <property type="match status" value="1"/>
</dbReference>
<evidence type="ECO:0000313" key="2">
    <source>
        <dbReference type="EMBL" id="QOL32119.1"/>
    </source>
</evidence>
<dbReference type="SUPFAM" id="SSF51695">
    <property type="entry name" value="PLC-like phosphodiesterases"/>
    <property type="match status" value="1"/>
</dbReference>
<keyword evidence="3" id="KW-1185">Reference proteome</keyword>
<dbReference type="Gene3D" id="3.20.20.190">
    <property type="entry name" value="Phosphatidylinositol (PI) phosphodiesterase"/>
    <property type="match status" value="1"/>
</dbReference>
<dbReference type="GO" id="GO:0006629">
    <property type="term" value="P:lipid metabolic process"/>
    <property type="evidence" value="ECO:0007669"/>
    <property type="project" value="InterPro"/>
</dbReference>
<dbReference type="EMBL" id="CP062938">
    <property type="protein sequence ID" value="QOL32119.1"/>
    <property type="molecule type" value="Genomic_DNA"/>
</dbReference>
<dbReference type="PROSITE" id="PS51704">
    <property type="entry name" value="GP_PDE"/>
    <property type="match status" value="1"/>
</dbReference>
<organism evidence="2 3">
    <name type="scientific">Bifidobacterium eulemuris</name>
    <dbReference type="NCBI Taxonomy" id="1765219"/>
    <lineage>
        <taxon>Bacteria</taxon>
        <taxon>Bacillati</taxon>
        <taxon>Actinomycetota</taxon>
        <taxon>Actinomycetes</taxon>
        <taxon>Bifidobacteriales</taxon>
        <taxon>Bifidobacteriaceae</taxon>
        <taxon>Bifidobacterium</taxon>
    </lineage>
</organism>
<dbReference type="KEGG" id="beu:BE0216_06320"/>
<gene>
    <name evidence="2" type="ORF">BE0216_06320</name>
</gene>
<accession>A0A7L9SQE5</accession>
<evidence type="ECO:0000259" key="1">
    <source>
        <dbReference type="PROSITE" id="PS51704"/>
    </source>
</evidence>